<dbReference type="PROSITE" id="PS50157">
    <property type="entry name" value="ZINC_FINGER_C2H2_2"/>
    <property type="match status" value="1"/>
</dbReference>
<evidence type="ECO:0000313" key="6">
    <source>
        <dbReference type="Proteomes" id="UP001303115"/>
    </source>
</evidence>
<keyword evidence="2" id="KW-0175">Coiled coil</keyword>
<proteinExistence type="predicted"/>
<accession>A0AAN6P5N2</accession>
<dbReference type="SMART" id="SM00355">
    <property type="entry name" value="ZnF_C2H2"/>
    <property type="match status" value="2"/>
</dbReference>
<dbReference type="InterPro" id="IPR036236">
    <property type="entry name" value="Znf_C2H2_sf"/>
</dbReference>
<feature type="coiled-coil region" evidence="2">
    <location>
        <begin position="189"/>
        <end position="230"/>
    </location>
</feature>
<keyword evidence="1" id="KW-0479">Metal-binding</keyword>
<gene>
    <name evidence="5" type="ORF">C8A01DRAFT_51622</name>
</gene>
<evidence type="ECO:0000313" key="5">
    <source>
        <dbReference type="EMBL" id="KAK4031205.1"/>
    </source>
</evidence>
<dbReference type="EMBL" id="MU854993">
    <property type="protein sequence ID" value="KAK4031205.1"/>
    <property type="molecule type" value="Genomic_DNA"/>
</dbReference>
<feature type="domain" description="C2H2-type" evidence="4">
    <location>
        <begin position="100"/>
        <end position="128"/>
    </location>
</feature>
<evidence type="ECO:0000256" key="3">
    <source>
        <dbReference type="SAM" id="MobiDB-lite"/>
    </source>
</evidence>
<feature type="compositionally biased region" description="Polar residues" evidence="3">
    <location>
        <begin position="77"/>
        <end position="88"/>
    </location>
</feature>
<dbReference type="Proteomes" id="UP001303115">
    <property type="component" value="Unassembled WGS sequence"/>
</dbReference>
<dbReference type="Gene3D" id="3.30.160.60">
    <property type="entry name" value="Classic Zinc Finger"/>
    <property type="match status" value="2"/>
</dbReference>
<dbReference type="PROSITE" id="PS00028">
    <property type="entry name" value="ZINC_FINGER_C2H2_1"/>
    <property type="match status" value="1"/>
</dbReference>
<evidence type="ECO:0000256" key="2">
    <source>
        <dbReference type="SAM" id="Coils"/>
    </source>
</evidence>
<organism evidence="5 6">
    <name type="scientific">Parachaetomium inaequale</name>
    <dbReference type="NCBI Taxonomy" id="2588326"/>
    <lineage>
        <taxon>Eukaryota</taxon>
        <taxon>Fungi</taxon>
        <taxon>Dikarya</taxon>
        <taxon>Ascomycota</taxon>
        <taxon>Pezizomycotina</taxon>
        <taxon>Sordariomycetes</taxon>
        <taxon>Sordariomycetidae</taxon>
        <taxon>Sordariales</taxon>
        <taxon>Chaetomiaceae</taxon>
        <taxon>Parachaetomium</taxon>
    </lineage>
</organism>
<feature type="region of interest" description="Disordered" evidence="3">
    <location>
        <begin position="67"/>
        <end position="97"/>
    </location>
</feature>
<dbReference type="GO" id="GO:0008270">
    <property type="term" value="F:zinc ion binding"/>
    <property type="evidence" value="ECO:0007669"/>
    <property type="project" value="UniProtKB-KW"/>
</dbReference>
<evidence type="ECO:0000256" key="1">
    <source>
        <dbReference type="PROSITE-ProRule" id="PRU00042"/>
    </source>
</evidence>
<sequence length="241" mass="27715">MTEDSRHSPTGALLSIDSFSLDWCFGASSADLDDWNNIRESHTTLIEQSPVAHDNLIGGFTVGPVEDIPQEHPQPTFDRSPTSNSHQVESIKPPNPINRHACDQCGKGFKSQNDADRHRRSIHEKSTPYFCHEAGCRRSGRGFSRKDNYEKHLLKVHRKPSKSRNTGFALRREGKKSTVTDHGLEGHSQQQLVHMLREEREKCRNQQRELQEVKDELMKLKSRIEQREDMWLKALVAKETR</sequence>
<dbReference type="InterPro" id="IPR013087">
    <property type="entry name" value="Znf_C2H2_type"/>
</dbReference>
<keyword evidence="1" id="KW-0862">Zinc</keyword>
<evidence type="ECO:0000259" key="4">
    <source>
        <dbReference type="PROSITE" id="PS50157"/>
    </source>
</evidence>
<name>A0AAN6P5N2_9PEZI</name>
<keyword evidence="6" id="KW-1185">Reference proteome</keyword>
<keyword evidence="1" id="KW-0863">Zinc-finger</keyword>
<reference evidence="6" key="1">
    <citation type="journal article" date="2023" name="Mol. Phylogenet. Evol.">
        <title>Genome-scale phylogeny and comparative genomics of the fungal order Sordariales.</title>
        <authorList>
            <person name="Hensen N."/>
            <person name="Bonometti L."/>
            <person name="Westerberg I."/>
            <person name="Brannstrom I.O."/>
            <person name="Guillou S."/>
            <person name="Cros-Aarteil S."/>
            <person name="Calhoun S."/>
            <person name="Haridas S."/>
            <person name="Kuo A."/>
            <person name="Mondo S."/>
            <person name="Pangilinan J."/>
            <person name="Riley R."/>
            <person name="LaButti K."/>
            <person name="Andreopoulos B."/>
            <person name="Lipzen A."/>
            <person name="Chen C."/>
            <person name="Yan M."/>
            <person name="Daum C."/>
            <person name="Ng V."/>
            <person name="Clum A."/>
            <person name="Steindorff A."/>
            <person name="Ohm R.A."/>
            <person name="Martin F."/>
            <person name="Silar P."/>
            <person name="Natvig D.O."/>
            <person name="Lalanne C."/>
            <person name="Gautier V."/>
            <person name="Ament-Velasquez S.L."/>
            <person name="Kruys A."/>
            <person name="Hutchinson M.I."/>
            <person name="Powell A.J."/>
            <person name="Barry K."/>
            <person name="Miller A.N."/>
            <person name="Grigoriev I.V."/>
            <person name="Debuchy R."/>
            <person name="Gladieux P."/>
            <person name="Hiltunen Thoren M."/>
            <person name="Johannesson H."/>
        </authorList>
    </citation>
    <scope>NUCLEOTIDE SEQUENCE [LARGE SCALE GENOMIC DNA]</scope>
    <source>
        <strain evidence="6">CBS 284.82</strain>
    </source>
</reference>
<dbReference type="AlphaFoldDB" id="A0AAN6P5N2"/>
<protein>
    <recommendedName>
        <fullName evidence="4">C2H2-type domain-containing protein</fullName>
    </recommendedName>
</protein>
<comment type="caution">
    <text evidence="5">The sequence shown here is derived from an EMBL/GenBank/DDBJ whole genome shotgun (WGS) entry which is preliminary data.</text>
</comment>
<dbReference type="SUPFAM" id="SSF57667">
    <property type="entry name" value="beta-beta-alpha zinc fingers"/>
    <property type="match status" value="1"/>
</dbReference>